<organism evidence="1 2">
    <name type="scientific">Legionella parisiensis</name>
    <dbReference type="NCBI Taxonomy" id="45071"/>
    <lineage>
        <taxon>Bacteria</taxon>
        <taxon>Pseudomonadati</taxon>
        <taxon>Pseudomonadota</taxon>
        <taxon>Gammaproteobacteria</taxon>
        <taxon>Legionellales</taxon>
        <taxon>Legionellaceae</taxon>
        <taxon>Legionella</taxon>
    </lineage>
</organism>
<comment type="caution">
    <text evidence="1">The sequence shown here is derived from an EMBL/GenBank/DDBJ whole genome shotgun (WGS) entry which is preliminary data.</text>
</comment>
<proteinExistence type="predicted"/>
<dbReference type="Proteomes" id="UP000095229">
    <property type="component" value="Unassembled WGS sequence"/>
</dbReference>
<evidence type="ECO:0000313" key="2">
    <source>
        <dbReference type="Proteomes" id="UP000095229"/>
    </source>
</evidence>
<name>A0A1E5JU77_9GAMM</name>
<protein>
    <submittedName>
        <fullName evidence="1">Uncharacterized protein</fullName>
    </submittedName>
</protein>
<dbReference type="PATRIC" id="fig|45071.7.peg.976"/>
<keyword evidence="2" id="KW-1185">Reference proteome</keyword>
<evidence type="ECO:0000313" key="1">
    <source>
        <dbReference type="EMBL" id="OEH48077.1"/>
    </source>
</evidence>
<sequence>MKLDTSYGEENYYLQEKAYKILMKNNFDNAIDDHLLKLILASLRSMYKNHEFRYSWSDYFVI</sequence>
<gene>
    <name evidence="1" type="ORF">lpari_00913</name>
</gene>
<dbReference type="EMBL" id="LSOG01000030">
    <property type="protein sequence ID" value="OEH48077.1"/>
    <property type="molecule type" value="Genomic_DNA"/>
</dbReference>
<dbReference type="AlphaFoldDB" id="A0A1E5JU77"/>
<reference evidence="1 2" key="1">
    <citation type="submission" date="2016-02" db="EMBL/GenBank/DDBJ databases">
        <title>Secondary metabolites in Legionella.</title>
        <authorList>
            <person name="Tobias N.J."/>
            <person name="Bode H.B."/>
        </authorList>
    </citation>
    <scope>NUCLEOTIDE SEQUENCE [LARGE SCALE GENOMIC DNA]</scope>
    <source>
        <strain evidence="1 2">DSM 19216</strain>
    </source>
</reference>
<accession>A0A1E5JU77</accession>